<feature type="non-terminal residue" evidence="2">
    <location>
        <position position="1"/>
    </location>
</feature>
<keyword evidence="2" id="KW-0251">Elongation factor</keyword>
<evidence type="ECO:0000313" key="3">
    <source>
        <dbReference type="Proteomes" id="UP001219518"/>
    </source>
</evidence>
<evidence type="ECO:0000256" key="1">
    <source>
        <dbReference type="SAM" id="MobiDB-lite"/>
    </source>
</evidence>
<gene>
    <name evidence="2" type="ORF">KUF71_004928</name>
</gene>
<accession>A0AAE1HZ10</accession>
<comment type="caution">
    <text evidence="2">The sequence shown here is derived from an EMBL/GenBank/DDBJ whole genome shotgun (WGS) entry which is preliminary data.</text>
</comment>
<proteinExistence type="predicted"/>
<dbReference type="GO" id="GO:0003746">
    <property type="term" value="F:translation elongation factor activity"/>
    <property type="evidence" value="ECO:0007669"/>
    <property type="project" value="UniProtKB-KW"/>
</dbReference>
<keyword evidence="2" id="KW-0648">Protein biosynthesis</keyword>
<sequence length="159" mass="17533">CGHVPWPAKGLNLPQPSVARRAARRGLVKAPHRHKKKGEKNLEAPCEFLLPFGKGIPNSRGEFREWAVARDQRGSGRVMAGPEGHRVLEEAKIWSSSLRGNTSTVPTLMYSPRSSWPGRVGRVEPGRGLGPTKPKPYLPLVSNYLRVPQFRPPSSYPAA</sequence>
<dbReference type="AlphaFoldDB" id="A0AAE1HZ10"/>
<reference evidence="2" key="1">
    <citation type="submission" date="2021-07" db="EMBL/GenBank/DDBJ databases">
        <authorList>
            <person name="Catto M.A."/>
            <person name="Jacobson A."/>
            <person name="Kennedy G."/>
            <person name="Labadie P."/>
            <person name="Hunt B.G."/>
            <person name="Srinivasan R."/>
        </authorList>
    </citation>
    <scope>NUCLEOTIDE SEQUENCE</scope>
    <source>
        <strain evidence="2">PL_HMW_Pooled</strain>
        <tissue evidence="2">Head</tissue>
    </source>
</reference>
<reference evidence="2" key="2">
    <citation type="journal article" date="2023" name="BMC Genomics">
        <title>Pest status, molecular evolution, and epigenetic factors derived from the genome assembly of Frankliniella fusca, a thysanopteran phytovirus vector.</title>
        <authorList>
            <person name="Catto M.A."/>
            <person name="Labadie P.E."/>
            <person name="Jacobson A.L."/>
            <person name="Kennedy G.G."/>
            <person name="Srinivasan R."/>
            <person name="Hunt B.G."/>
        </authorList>
    </citation>
    <scope>NUCLEOTIDE SEQUENCE</scope>
    <source>
        <strain evidence="2">PL_HMW_Pooled</strain>
    </source>
</reference>
<feature type="region of interest" description="Disordered" evidence="1">
    <location>
        <begin position="104"/>
        <end position="134"/>
    </location>
</feature>
<protein>
    <submittedName>
        <fullName evidence="2">Elongation factor 2</fullName>
    </submittedName>
</protein>
<dbReference type="EMBL" id="JAHWGI010001411">
    <property type="protein sequence ID" value="KAK3930194.1"/>
    <property type="molecule type" value="Genomic_DNA"/>
</dbReference>
<feature type="compositionally biased region" description="Basic residues" evidence="1">
    <location>
        <begin position="21"/>
        <end position="38"/>
    </location>
</feature>
<keyword evidence="3" id="KW-1185">Reference proteome</keyword>
<name>A0AAE1HZ10_9NEOP</name>
<feature type="region of interest" description="Disordered" evidence="1">
    <location>
        <begin position="18"/>
        <end position="38"/>
    </location>
</feature>
<organism evidence="2 3">
    <name type="scientific">Frankliniella fusca</name>
    <dbReference type="NCBI Taxonomy" id="407009"/>
    <lineage>
        <taxon>Eukaryota</taxon>
        <taxon>Metazoa</taxon>
        <taxon>Ecdysozoa</taxon>
        <taxon>Arthropoda</taxon>
        <taxon>Hexapoda</taxon>
        <taxon>Insecta</taxon>
        <taxon>Pterygota</taxon>
        <taxon>Neoptera</taxon>
        <taxon>Paraneoptera</taxon>
        <taxon>Thysanoptera</taxon>
        <taxon>Terebrantia</taxon>
        <taxon>Thripoidea</taxon>
        <taxon>Thripidae</taxon>
        <taxon>Frankliniella</taxon>
    </lineage>
</organism>
<evidence type="ECO:0000313" key="2">
    <source>
        <dbReference type="EMBL" id="KAK3930194.1"/>
    </source>
</evidence>
<feature type="non-terminal residue" evidence="2">
    <location>
        <position position="159"/>
    </location>
</feature>
<dbReference type="Proteomes" id="UP001219518">
    <property type="component" value="Unassembled WGS sequence"/>
</dbReference>